<dbReference type="SUPFAM" id="SSF50044">
    <property type="entry name" value="SH3-domain"/>
    <property type="match status" value="1"/>
</dbReference>
<evidence type="ECO:0000256" key="6">
    <source>
        <dbReference type="ARBA" id="ARBA00022927"/>
    </source>
</evidence>
<dbReference type="InterPro" id="IPR050670">
    <property type="entry name" value="STAM"/>
</dbReference>
<dbReference type="EMBL" id="BMAV01008540">
    <property type="protein sequence ID" value="GFY52203.1"/>
    <property type="molecule type" value="Genomic_DNA"/>
</dbReference>
<dbReference type="InterPro" id="IPR008942">
    <property type="entry name" value="ENTH_VHS"/>
</dbReference>
<dbReference type="GO" id="GO:0033565">
    <property type="term" value="C:ESCRT-0 complex"/>
    <property type="evidence" value="ECO:0007669"/>
    <property type="project" value="TreeGrafter"/>
</dbReference>
<feature type="domain" description="VHS" evidence="10">
    <location>
        <begin position="1"/>
        <end position="120"/>
    </location>
</feature>
<evidence type="ECO:0000256" key="5">
    <source>
        <dbReference type="ARBA" id="ARBA00022753"/>
    </source>
</evidence>
<dbReference type="SUPFAM" id="SSF48464">
    <property type="entry name" value="ENTH/VHS domain"/>
    <property type="match status" value="1"/>
</dbReference>
<dbReference type="PROSITE" id="PS50330">
    <property type="entry name" value="UIM"/>
    <property type="match status" value="1"/>
</dbReference>
<dbReference type="PANTHER" id="PTHR45929:SF3">
    <property type="entry name" value="JAK PATHWAY SIGNAL TRANSDUCTION ADAPTOR MOLECULE"/>
    <property type="match status" value="1"/>
</dbReference>
<dbReference type="Pfam" id="PF00790">
    <property type="entry name" value="VHS"/>
    <property type="match status" value="1"/>
</dbReference>
<keyword evidence="4" id="KW-0813">Transport</keyword>
<dbReference type="InterPro" id="IPR002014">
    <property type="entry name" value="VHS_dom"/>
</dbReference>
<feature type="region of interest" description="Disordered" evidence="8">
    <location>
        <begin position="169"/>
        <end position="194"/>
    </location>
</feature>
<comment type="caution">
    <text evidence="11">The sequence shown here is derived from an EMBL/GenBank/DDBJ whole genome shotgun (WGS) entry which is preliminary data.</text>
</comment>
<dbReference type="InterPro" id="IPR003903">
    <property type="entry name" value="UIM_dom"/>
</dbReference>
<evidence type="ECO:0000256" key="8">
    <source>
        <dbReference type="SAM" id="MobiDB-lite"/>
    </source>
</evidence>
<comment type="subcellular location">
    <subcellularLocation>
        <location evidence="1">Endosome</location>
    </subcellularLocation>
</comment>
<sequence>MNTSEDWQTILEICDKIDISPNGSKEALRSISKRLNSNVPLVVMHTLTLLDSCVKNCGRKFHLEVNSRDFEAELKRLLNKKKGHIKCVQKLKGLLKKWSEEDFRNDPELSLIPSLYNSIKTVSEKESHTQQSEKDTQRGSKDTASSAIKKEEEDLAKAIELSLKESGSPKVASSLYPSTVSTTSRDHQTKPPAKQLRKVRALYDFLAAEDNELSFKAGEIIHIIDDSDPSWFLGSNQNGQGLFPANFVTSDLSPVESLPAPPKEKKTVKFNEKVNVKTLGDTNGPVEEVVIDEKKIDEMLAALHDADPTGQIQDSDELLTLEDHCLAMGPLIEQELERIDHRHAALTDANKFLVEALKSYEMLMKSAIPYASFQVPSDIMHSNMYQTPALQLPQMYNSQTYPGEPYQSIPVSCDQFPVPLSGAVPTTLQSCMAQNVAQTQVPYPDTSNPNSYGSIPPSTNAINYSTQLPSREANGLYYGDLANSVQHSTTPISMHQPML</sequence>
<keyword evidence="3 7" id="KW-0728">SH3 domain</keyword>
<keyword evidence="5" id="KW-0967">Endosome</keyword>
<dbReference type="Pfam" id="PF00018">
    <property type="entry name" value="SH3_1"/>
    <property type="match status" value="1"/>
</dbReference>
<feature type="domain" description="SH3" evidence="9">
    <location>
        <begin position="194"/>
        <end position="253"/>
    </location>
</feature>
<evidence type="ECO:0000259" key="10">
    <source>
        <dbReference type="PROSITE" id="PS50179"/>
    </source>
</evidence>
<dbReference type="OrthoDB" id="10068368at2759"/>
<evidence type="ECO:0000256" key="7">
    <source>
        <dbReference type="PROSITE-ProRule" id="PRU00192"/>
    </source>
</evidence>
<evidence type="ECO:0000256" key="2">
    <source>
        <dbReference type="ARBA" id="ARBA00009666"/>
    </source>
</evidence>
<dbReference type="GO" id="GO:0035091">
    <property type="term" value="F:phosphatidylinositol binding"/>
    <property type="evidence" value="ECO:0007669"/>
    <property type="project" value="InterPro"/>
</dbReference>
<dbReference type="PRINTS" id="PR00452">
    <property type="entry name" value="SH3DOMAIN"/>
</dbReference>
<feature type="compositionally biased region" description="Basic and acidic residues" evidence="8">
    <location>
        <begin position="122"/>
        <end position="141"/>
    </location>
</feature>
<gene>
    <name evidence="11" type="primary">Stam</name>
    <name evidence="11" type="ORF">TNIN_238151</name>
</gene>
<dbReference type="AlphaFoldDB" id="A0A8X7C300"/>
<comment type="similarity">
    <text evidence="2">Belongs to the STAM family.</text>
</comment>
<name>A0A8X7C300_9ARAC</name>
<dbReference type="InterPro" id="IPR001452">
    <property type="entry name" value="SH3_domain"/>
</dbReference>
<dbReference type="Gene3D" id="1.20.5.1940">
    <property type="match status" value="1"/>
</dbReference>
<protein>
    <submittedName>
        <fullName evidence="11">Signal transducing adapter molecule 1</fullName>
    </submittedName>
</protein>
<dbReference type="Proteomes" id="UP000886998">
    <property type="component" value="Unassembled WGS sequence"/>
</dbReference>
<dbReference type="CDD" id="cd11820">
    <property type="entry name" value="SH3_STAM"/>
    <property type="match status" value="1"/>
</dbReference>
<dbReference type="SMART" id="SM00326">
    <property type="entry name" value="SH3"/>
    <property type="match status" value="1"/>
</dbReference>
<dbReference type="Pfam" id="PF02809">
    <property type="entry name" value="UIM"/>
    <property type="match status" value="1"/>
</dbReference>
<dbReference type="Gene3D" id="1.25.40.90">
    <property type="match status" value="1"/>
</dbReference>
<keyword evidence="6" id="KW-0653">Protein transport</keyword>
<dbReference type="PROSITE" id="PS50002">
    <property type="entry name" value="SH3"/>
    <property type="match status" value="1"/>
</dbReference>
<evidence type="ECO:0000256" key="4">
    <source>
        <dbReference type="ARBA" id="ARBA00022448"/>
    </source>
</evidence>
<evidence type="ECO:0000313" key="11">
    <source>
        <dbReference type="EMBL" id="GFY52203.1"/>
    </source>
</evidence>
<evidence type="ECO:0000313" key="12">
    <source>
        <dbReference type="Proteomes" id="UP000886998"/>
    </source>
</evidence>
<dbReference type="Gene3D" id="2.30.30.40">
    <property type="entry name" value="SH3 Domains"/>
    <property type="match status" value="1"/>
</dbReference>
<dbReference type="GO" id="GO:0043130">
    <property type="term" value="F:ubiquitin binding"/>
    <property type="evidence" value="ECO:0007669"/>
    <property type="project" value="InterPro"/>
</dbReference>
<dbReference type="PANTHER" id="PTHR45929">
    <property type="entry name" value="JAK PATHWAY SIGNAL TRANSDUCTION ADAPTOR MOLECULE"/>
    <property type="match status" value="1"/>
</dbReference>
<accession>A0A8X7C300</accession>
<dbReference type="PROSITE" id="PS50179">
    <property type="entry name" value="VHS"/>
    <property type="match status" value="1"/>
</dbReference>
<organism evidence="11 12">
    <name type="scientific">Trichonephila inaurata madagascariensis</name>
    <dbReference type="NCBI Taxonomy" id="2747483"/>
    <lineage>
        <taxon>Eukaryota</taxon>
        <taxon>Metazoa</taxon>
        <taxon>Ecdysozoa</taxon>
        <taxon>Arthropoda</taxon>
        <taxon>Chelicerata</taxon>
        <taxon>Arachnida</taxon>
        <taxon>Araneae</taxon>
        <taxon>Araneomorphae</taxon>
        <taxon>Entelegynae</taxon>
        <taxon>Araneoidea</taxon>
        <taxon>Nephilidae</taxon>
        <taxon>Trichonephila</taxon>
        <taxon>Trichonephila inaurata</taxon>
    </lineage>
</organism>
<evidence type="ECO:0000256" key="1">
    <source>
        <dbReference type="ARBA" id="ARBA00004177"/>
    </source>
</evidence>
<reference evidence="11" key="1">
    <citation type="submission" date="2020-08" db="EMBL/GenBank/DDBJ databases">
        <title>Multicomponent nature underlies the extraordinary mechanical properties of spider dragline silk.</title>
        <authorList>
            <person name="Kono N."/>
            <person name="Nakamura H."/>
            <person name="Mori M."/>
            <person name="Yoshida Y."/>
            <person name="Ohtoshi R."/>
            <person name="Malay A.D."/>
            <person name="Moran D.A.P."/>
            <person name="Tomita M."/>
            <person name="Numata K."/>
            <person name="Arakawa K."/>
        </authorList>
    </citation>
    <scope>NUCLEOTIDE SEQUENCE</scope>
</reference>
<dbReference type="SMART" id="SM00288">
    <property type="entry name" value="VHS"/>
    <property type="match status" value="1"/>
</dbReference>
<proteinExistence type="inferred from homology"/>
<dbReference type="GO" id="GO:0043328">
    <property type="term" value="P:protein transport to vacuole involved in ubiquitin-dependent protein catabolic process via the multivesicular body sorting pathway"/>
    <property type="evidence" value="ECO:0007669"/>
    <property type="project" value="TreeGrafter"/>
</dbReference>
<evidence type="ECO:0000256" key="3">
    <source>
        <dbReference type="ARBA" id="ARBA00022443"/>
    </source>
</evidence>
<keyword evidence="12" id="KW-1185">Reference proteome</keyword>
<dbReference type="SMART" id="SM00726">
    <property type="entry name" value="UIM"/>
    <property type="match status" value="1"/>
</dbReference>
<evidence type="ECO:0000259" key="9">
    <source>
        <dbReference type="PROSITE" id="PS50002"/>
    </source>
</evidence>
<feature type="region of interest" description="Disordered" evidence="8">
    <location>
        <begin position="122"/>
        <end position="148"/>
    </location>
</feature>
<dbReference type="InterPro" id="IPR036028">
    <property type="entry name" value="SH3-like_dom_sf"/>
</dbReference>